<comment type="subcellular location">
    <subcellularLocation>
        <location evidence="1">Virion</location>
    </subcellularLocation>
</comment>
<dbReference type="Pfam" id="PF00084">
    <property type="entry name" value="Sushi"/>
    <property type="match status" value="7"/>
</dbReference>
<dbReference type="PANTHER" id="PTHR45785">
    <property type="entry name" value="COMPLEMENT FACTOR H-RELATED"/>
    <property type="match status" value="1"/>
</dbReference>
<keyword evidence="4 5" id="KW-1015">Disulfide bond</keyword>
<dbReference type="SMART" id="SM00032">
    <property type="entry name" value="CCP"/>
    <property type="match status" value="8"/>
</dbReference>
<protein>
    <submittedName>
        <fullName evidence="8">Complement factor H like 4</fullName>
    </submittedName>
</protein>
<dbReference type="CDD" id="cd00033">
    <property type="entry name" value="CCP"/>
    <property type="match status" value="5"/>
</dbReference>
<dbReference type="PANTHER" id="PTHR45785:SF2">
    <property type="entry name" value="COMPLEMENT FACTOR H-RELATED"/>
    <property type="match status" value="1"/>
</dbReference>
<dbReference type="Ensembl" id="ENSCCRT00000111597.1">
    <property type="protein sequence ID" value="ENSCCRP00000099750.1"/>
    <property type="gene ID" value="ENSCCRG00000073121.1"/>
</dbReference>
<feature type="domain" description="Sushi" evidence="7">
    <location>
        <begin position="84"/>
        <end position="144"/>
    </location>
</feature>
<name>A0A9J7X033_CYPCA</name>
<feature type="domain" description="Sushi" evidence="7">
    <location>
        <begin position="210"/>
        <end position="275"/>
    </location>
</feature>
<evidence type="ECO:0000256" key="3">
    <source>
        <dbReference type="ARBA" id="ARBA00022729"/>
    </source>
</evidence>
<keyword evidence="3 6" id="KW-0732">Signal</keyword>
<proteinExistence type="predicted"/>
<dbReference type="PROSITE" id="PS50923">
    <property type="entry name" value="SUSHI"/>
    <property type="match status" value="7"/>
</dbReference>
<dbReference type="InterPro" id="IPR000436">
    <property type="entry name" value="Sushi_SCR_CCP_dom"/>
</dbReference>
<dbReference type="SUPFAM" id="SSF57535">
    <property type="entry name" value="Complement control module/SCR domain"/>
    <property type="match status" value="9"/>
</dbReference>
<feature type="disulfide bond" evidence="5">
    <location>
        <begin position="115"/>
        <end position="142"/>
    </location>
</feature>
<dbReference type="GeneTree" id="ENSGT00940000154967"/>
<evidence type="ECO:0000256" key="4">
    <source>
        <dbReference type="ARBA" id="ARBA00023157"/>
    </source>
</evidence>
<keyword evidence="2 5" id="KW-0768">Sushi</keyword>
<feature type="domain" description="Sushi" evidence="7">
    <location>
        <begin position="398"/>
        <end position="455"/>
    </location>
</feature>
<dbReference type="InterPro" id="IPR035976">
    <property type="entry name" value="Sushi/SCR/CCP_sf"/>
</dbReference>
<reference evidence="8" key="1">
    <citation type="submission" date="2025-08" db="UniProtKB">
        <authorList>
            <consortium name="Ensembl"/>
        </authorList>
    </citation>
    <scope>IDENTIFICATION</scope>
</reference>
<dbReference type="AlphaFoldDB" id="A0A9J7X033"/>
<accession>A0A9J7X033</accession>
<evidence type="ECO:0000313" key="8">
    <source>
        <dbReference type="Ensembl" id="ENSCCRP00000099750.1"/>
    </source>
</evidence>
<evidence type="ECO:0000256" key="6">
    <source>
        <dbReference type="SAM" id="SignalP"/>
    </source>
</evidence>
<evidence type="ECO:0000256" key="2">
    <source>
        <dbReference type="ARBA" id="ARBA00022659"/>
    </source>
</evidence>
<keyword evidence="9" id="KW-1185">Reference proteome</keyword>
<reference evidence="8" key="2">
    <citation type="submission" date="2025-09" db="UniProtKB">
        <authorList>
            <consortium name="Ensembl"/>
        </authorList>
    </citation>
    <scope>IDENTIFICATION</scope>
</reference>
<comment type="caution">
    <text evidence="5">Lacks conserved residue(s) required for the propagation of feature annotation.</text>
</comment>
<dbReference type="Proteomes" id="UP001108240">
    <property type="component" value="Unplaced"/>
</dbReference>
<feature type="domain" description="Sushi" evidence="7">
    <location>
        <begin position="145"/>
        <end position="209"/>
    </location>
</feature>
<evidence type="ECO:0000313" key="9">
    <source>
        <dbReference type="Proteomes" id="UP001108240"/>
    </source>
</evidence>
<sequence>MESSLAFLCLWICFIVFASTSNGCSEIPVVENAEVSESSKKPQYSDDDTLDYSCVSGHVSPRKIIYKCSNNEWIKLRGDKCTLKPCESPEDIPNGRYIVESGRNFVFGTTIKYICNDGYQIMSRYDTRTCREGGWDNQLPACEEVSCERIAPDGNIRVEGLPDHSEDLIRSGHRLTFSCVDKGLIVRGQKEIICQSNGEWSSPIPTCVEATCLPQWSTTVGHLKIEGLPDIEGPVKPGHRLTFSCTGEGMKLNGQRDITCQSNGEWSSPFPKCQEIACEEEPLTNVEILFGHPVIDSPYKPGHILLFRCIDVNLKLNGRRAIECQSNGEWDYPYPTCREITCEVPRDQHVSRPNYYFSEDMKLGTKTPYRCEPGYRETAAEATCTRDGWTPNPLCAEITCDVPRDQHVSTPNYYFSGDMKLGTKTSYRCESGYRKTAEKATCTRDGWTPKPLCAVPGKCGPPPPVNDGDTVEIRKKEYNTGERVEYMCFNKYTLDLRHPFSRYLTCQQGEWRGNIKCLKPCTVTVEEMNERGIELAFADQQKLFAPHDDHITFTCQRGKILVGFSLRQKCNDGVMTLPKCV</sequence>
<evidence type="ECO:0000256" key="5">
    <source>
        <dbReference type="PROSITE-ProRule" id="PRU00302"/>
    </source>
</evidence>
<evidence type="ECO:0000256" key="1">
    <source>
        <dbReference type="ARBA" id="ARBA00004328"/>
    </source>
</evidence>
<evidence type="ECO:0000259" key="7">
    <source>
        <dbReference type="PROSITE" id="PS50923"/>
    </source>
</evidence>
<feature type="chain" id="PRO_5039929202" evidence="6">
    <location>
        <begin position="24"/>
        <end position="581"/>
    </location>
</feature>
<dbReference type="InterPro" id="IPR051503">
    <property type="entry name" value="ComplSys_Reg/VirEntry_Med"/>
</dbReference>
<feature type="signal peptide" evidence="6">
    <location>
        <begin position="1"/>
        <end position="23"/>
    </location>
</feature>
<feature type="domain" description="Sushi" evidence="7">
    <location>
        <begin position="276"/>
        <end position="339"/>
    </location>
</feature>
<feature type="domain" description="Sushi" evidence="7">
    <location>
        <begin position="457"/>
        <end position="519"/>
    </location>
</feature>
<dbReference type="Gene3D" id="2.10.70.10">
    <property type="entry name" value="Complement Module, domain 1"/>
    <property type="match status" value="9"/>
</dbReference>
<feature type="domain" description="Sushi" evidence="7">
    <location>
        <begin position="340"/>
        <end position="397"/>
    </location>
</feature>
<organism evidence="8 9">
    <name type="scientific">Cyprinus carpio carpio</name>
    <dbReference type="NCBI Taxonomy" id="630221"/>
    <lineage>
        <taxon>Eukaryota</taxon>
        <taxon>Metazoa</taxon>
        <taxon>Chordata</taxon>
        <taxon>Craniata</taxon>
        <taxon>Vertebrata</taxon>
        <taxon>Euteleostomi</taxon>
        <taxon>Actinopterygii</taxon>
        <taxon>Neopterygii</taxon>
        <taxon>Teleostei</taxon>
        <taxon>Ostariophysi</taxon>
        <taxon>Cypriniformes</taxon>
        <taxon>Cyprinidae</taxon>
        <taxon>Cyprininae</taxon>
        <taxon>Cyprinus</taxon>
    </lineage>
</organism>